<comment type="caution">
    <text evidence="1">The sequence shown here is derived from an EMBL/GenBank/DDBJ whole genome shotgun (WGS) entry which is preliminary data.</text>
</comment>
<sequence>MALNGRSAELLPMAEGKEKQVESFLSMLIRSLWIDRNGAYRPLTASDERQFHE</sequence>
<accession>A0ABP9UV29</accession>
<evidence type="ECO:0000313" key="2">
    <source>
        <dbReference type="Proteomes" id="UP001476282"/>
    </source>
</evidence>
<protein>
    <recommendedName>
        <fullName evidence="3">Transposase</fullName>
    </recommendedName>
</protein>
<proteinExistence type="predicted"/>
<dbReference type="Proteomes" id="UP001476282">
    <property type="component" value="Unassembled WGS sequence"/>
</dbReference>
<evidence type="ECO:0008006" key="3">
    <source>
        <dbReference type="Google" id="ProtNLM"/>
    </source>
</evidence>
<reference evidence="1 2" key="1">
    <citation type="submission" date="2024-02" db="EMBL/GenBank/DDBJ databases">
        <title>Haloferula sargassicola NBRC 104335.</title>
        <authorList>
            <person name="Ichikawa N."/>
            <person name="Katano-Makiyama Y."/>
            <person name="Hidaka K."/>
        </authorList>
    </citation>
    <scope>NUCLEOTIDE SEQUENCE [LARGE SCALE GENOMIC DNA]</scope>
    <source>
        <strain evidence="1 2">NBRC 104335</strain>
    </source>
</reference>
<name>A0ABP9UV29_9BACT</name>
<evidence type="ECO:0000313" key="1">
    <source>
        <dbReference type="EMBL" id="GAA5484582.1"/>
    </source>
</evidence>
<dbReference type="EMBL" id="BAABRI010000029">
    <property type="protein sequence ID" value="GAA5484582.1"/>
    <property type="molecule type" value="Genomic_DNA"/>
</dbReference>
<organism evidence="1 2">
    <name type="scientific">Haloferula sargassicola</name>
    <dbReference type="NCBI Taxonomy" id="490096"/>
    <lineage>
        <taxon>Bacteria</taxon>
        <taxon>Pseudomonadati</taxon>
        <taxon>Verrucomicrobiota</taxon>
        <taxon>Verrucomicrobiia</taxon>
        <taxon>Verrucomicrobiales</taxon>
        <taxon>Verrucomicrobiaceae</taxon>
        <taxon>Haloferula</taxon>
    </lineage>
</organism>
<gene>
    <name evidence="1" type="ORF">Hsar01_03826</name>
</gene>
<keyword evidence="2" id="KW-1185">Reference proteome</keyword>